<keyword evidence="3" id="KW-1185">Reference proteome</keyword>
<dbReference type="HOGENOM" id="CLU_1307863_0_0_2"/>
<protein>
    <submittedName>
        <fullName evidence="2">Uroporphyrinogen III synthase HEM4</fullName>
    </submittedName>
</protein>
<dbReference type="eggNOG" id="arCOG02048">
    <property type="taxonomic scope" value="Archaea"/>
</dbReference>
<evidence type="ECO:0000259" key="1">
    <source>
        <dbReference type="Pfam" id="PF02602"/>
    </source>
</evidence>
<dbReference type="STRING" id="397948.Cmaq_1901"/>
<dbReference type="SUPFAM" id="SSF69618">
    <property type="entry name" value="HemD-like"/>
    <property type="match status" value="1"/>
</dbReference>
<proteinExistence type="predicted"/>
<gene>
    <name evidence="2" type="ordered locus">Cmaq_1901</name>
</gene>
<dbReference type="OrthoDB" id="15395at2157"/>
<dbReference type="RefSeq" id="WP_012186937.1">
    <property type="nucleotide sequence ID" value="NC_009954.1"/>
</dbReference>
<name>A8MBI5_CALMQ</name>
<dbReference type="AlphaFoldDB" id="A8MBI5"/>
<feature type="domain" description="Tetrapyrrole biosynthesis uroporphyrinogen III synthase" evidence="1">
    <location>
        <begin position="17"/>
        <end position="220"/>
    </location>
</feature>
<evidence type="ECO:0000313" key="3">
    <source>
        <dbReference type="Proteomes" id="UP000001137"/>
    </source>
</evidence>
<dbReference type="GeneID" id="5708537"/>
<dbReference type="EMBL" id="CP000852">
    <property type="protein sequence ID" value="ABW02718.1"/>
    <property type="molecule type" value="Genomic_DNA"/>
</dbReference>
<dbReference type="CDD" id="cd06578">
    <property type="entry name" value="HemD"/>
    <property type="match status" value="1"/>
</dbReference>
<reference evidence="2 3" key="1">
    <citation type="submission" date="2007-10" db="EMBL/GenBank/DDBJ databases">
        <title>Complete sequence of Caldivirga maquilingensis IC-167.</title>
        <authorList>
            <consortium name="US DOE Joint Genome Institute"/>
            <person name="Copeland A."/>
            <person name="Lucas S."/>
            <person name="Lapidus A."/>
            <person name="Barry K."/>
            <person name="Glavina del Rio T."/>
            <person name="Dalin E."/>
            <person name="Tice H."/>
            <person name="Pitluck S."/>
            <person name="Saunders E."/>
            <person name="Brettin T."/>
            <person name="Bruce D."/>
            <person name="Detter J.C."/>
            <person name="Han C."/>
            <person name="Schmutz J."/>
            <person name="Larimer F."/>
            <person name="Land M."/>
            <person name="Hauser L."/>
            <person name="Kyrpides N."/>
            <person name="Ivanova N."/>
            <person name="Biddle J.F."/>
            <person name="Zhang Z."/>
            <person name="Fitz-Gibbon S.T."/>
            <person name="Lowe T.M."/>
            <person name="Saltikov C."/>
            <person name="House C.H."/>
            <person name="Richardson P."/>
        </authorList>
    </citation>
    <scope>NUCLEOTIDE SEQUENCE [LARGE SCALE GENOMIC DNA]</scope>
    <source>
        <strain evidence="3">ATCC 700844 / DSM 13496 / JCM 10307 / IC-167</strain>
    </source>
</reference>
<dbReference type="GO" id="GO:0033014">
    <property type="term" value="P:tetrapyrrole biosynthetic process"/>
    <property type="evidence" value="ECO:0007669"/>
    <property type="project" value="InterPro"/>
</dbReference>
<dbReference type="GO" id="GO:0004852">
    <property type="term" value="F:uroporphyrinogen-III synthase activity"/>
    <property type="evidence" value="ECO:0007669"/>
    <property type="project" value="InterPro"/>
</dbReference>
<dbReference type="Pfam" id="PF02602">
    <property type="entry name" value="HEM4"/>
    <property type="match status" value="1"/>
</dbReference>
<evidence type="ECO:0000313" key="2">
    <source>
        <dbReference type="EMBL" id="ABW02718.1"/>
    </source>
</evidence>
<dbReference type="Gene3D" id="3.40.50.10090">
    <property type="match status" value="2"/>
</dbReference>
<sequence length="234" mass="25692">MQESIIVIRAKGEEGIRGEGVIEVPVLKPIPDQNALRRLEELCSRRWDVVVFMSTVAVEYTYSVVKDPCWVRCMAVGPSTAAAVRRLYNNECLIPSEYSSMGLLRMLRGFNGSILVIRSMEYSNSLFNELGGVTEIGLYRLSVNEDELSKLKALINEREAAGSPYALIITSPRVAREVSGILLNLRRALIVAIGPTTAKELSMLNIPHSIAKVYTIDGAVNEAKHALSGGGDRI</sequence>
<dbReference type="KEGG" id="cma:Cmaq_1901"/>
<dbReference type="InterPro" id="IPR036108">
    <property type="entry name" value="4pyrrol_syn_uPrphyn_synt_sf"/>
</dbReference>
<dbReference type="Proteomes" id="UP000001137">
    <property type="component" value="Chromosome"/>
</dbReference>
<accession>A8MBI5</accession>
<organism evidence="2 3">
    <name type="scientific">Caldivirga maquilingensis (strain ATCC 700844 / DSM 13496 / JCM 10307 / IC-167)</name>
    <dbReference type="NCBI Taxonomy" id="397948"/>
    <lineage>
        <taxon>Archaea</taxon>
        <taxon>Thermoproteota</taxon>
        <taxon>Thermoprotei</taxon>
        <taxon>Thermoproteales</taxon>
        <taxon>Thermoproteaceae</taxon>
        <taxon>Caldivirga</taxon>
    </lineage>
</organism>
<dbReference type="InterPro" id="IPR003754">
    <property type="entry name" value="4pyrrol_synth_uPrphyn_synth"/>
</dbReference>